<gene>
    <name evidence="2" type="ORF">P167DRAFT_86188</name>
</gene>
<name>A0A3N4KWR2_9PEZI</name>
<dbReference type="AlphaFoldDB" id="A0A3N4KWR2"/>
<dbReference type="InParanoid" id="A0A3N4KWR2"/>
<accession>A0A3N4KWR2</accession>
<dbReference type="Proteomes" id="UP000277580">
    <property type="component" value="Unassembled WGS sequence"/>
</dbReference>
<evidence type="ECO:0000313" key="3">
    <source>
        <dbReference type="Proteomes" id="UP000277580"/>
    </source>
</evidence>
<keyword evidence="3" id="KW-1185">Reference proteome</keyword>
<protein>
    <submittedName>
        <fullName evidence="2">Uncharacterized protein</fullName>
    </submittedName>
</protein>
<sequence>MQERNEPAPFLCTSSHPLDFVYPNQNTPLRCRHGLDCGGSSSAVGRGNTIHPLKGEPSYTQRGSLERGGLMILDPGSRHFPFIFILSYPTIAAGKIQVPDEEHGSTKKTTFSLSLYDLNIHSMTDFFVNHYVLYSSRESRERSRQSAQRQKGQQGMKWKPKG</sequence>
<evidence type="ECO:0000313" key="2">
    <source>
        <dbReference type="EMBL" id="RPB13898.1"/>
    </source>
</evidence>
<evidence type="ECO:0000256" key="1">
    <source>
        <dbReference type="SAM" id="MobiDB-lite"/>
    </source>
</evidence>
<reference evidence="2 3" key="1">
    <citation type="journal article" date="2018" name="Nat. Ecol. Evol.">
        <title>Pezizomycetes genomes reveal the molecular basis of ectomycorrhizal truffle lifestyle.</title>
        <authorList>
            <person name="Murat C."/>
            <person name="Payen T."/>
            <person name="Noel B."/>
            <person name="Kuo A."/>
            <person name="Morin E."/>
            <person name="Chen J."/>
            <person name="Kohler A."/>
            <person name="Krizsan K."/>
            <person name="Balestrini R."/>
            <person name="Da Silva C."/>
            <person name="Montanini B."/>
            <person name="Hainaut M."/>
            <person name="Levati E."/>
            <person name="Barry K.W."/>
            <person name="Belfiori B."/>
            <person name="Cichocki N."/>
            <person name="Clum A."/>
            <person name="Dockter R.B."/>
            <person name="Fauchery L."/>
            <person name="Guy J."/>
            <person name="Iotti M."/>
            <person name="Le Tacon F."/>
            <person name="Lindquist E.A."/>
            <person name="Lipzen A."/>
            <person name="Malagnac F."/>
            <person name="Mello A."/>
            <person name="Molinier V."/>
            <person name="Miyauchi S."/>
            <person name="Poulain J."/>
            <person name="Riccioni C."/>
            <person name="Rubini A."/>
            <person name="Sitrit Y."/>
            <person name="Splivallo R."/>
            <person name="Traeger S."/>
            <person name="Wang M."/>
            <person name="Zifcakova L."/>
            <person name="Wipf D."/>
            <person name="Zambonelli A."/>
            <person name="Paolocci F."/>
            <person name="Nowrousian M."/>
            <person name="Ottonello S."/>
            <person name="Baldrian P."/>
            <person name="Spatafora J.W."/>
            <person name="Henrissat B."/>
            <person name="Nagy L.G."/>
            <person name="Aury J.M."/>
            <person name="Wincker P."/>
            <person name="Grigoriev I.V."/>
            <person name="Bonfante P."/>
            <person name="Martin F.M."/>
        </authorList>
    </citation>
    <scope>NUCLEOTIDE SEQUENCE [LARGE SCALE GENOMIC DNA]</scope>
    <source>
        <strain evidence="2 3">CCBAS932</strain>
    </source>
</reference>
<proteinExistence type="predicted"/>
<feature type="region of interest" description="Disordered" evidence="1">
    <location>
        <begin position="138"/>
        <end position="162"/>
    </location>
</feature>
<organism evidence="2 3">
    <name type="scientific">Morchella conica CCBAS932</name>
    <dbReference type="NCBI Taxonomy" id="1392247"/>
    <lineage>
        <taxon>Eukaryota</taxon>
        <taxon>Fungi</taxon>
        <taxon>Dikarya</taxon>
        <taxon>Ascomycota</taxon>
        <taxon>Pezizomycotina</taxon>
        <taxon>Pezizomycetes</taxon>
        <taxon>Pezizales</taxon>
        <taxon>Morchellaceae</taxon>
        <taxon>Morchella</taxon>
    </lineage>
</organism>
<dbReference type="EMBL" id="ML119120">
    <property type="protein sequence ID" value="RPB13898.1"/>
    <property type="molecule type" value="Genomic_DNA"/>
</dbReference>